<dbReference type="InterPro" id="IPR013776">
    <property type="entry name" value="A-amylase_thermo"/>
</dbReference>
<evidence type="ECO:0000313" key="10">
    <source>
        <dbReference type="EMBL" id="KFC23191.1"/>
    </source>
</evidence>
<dbReference type="Gene3D" id="2.40.30.140">
    <property type="match status" value="1"/>
</dbReference>
<feature type="binding site" evidence="8">
    <location>
        <position position="103"/>
    </location>
    <ligand>
        <name>Ca(2+)</name>
        <dbReference type="ChEBI" id="CHEBI:29108"/>
        <label>1</label>
    </ligand>
</feature>
<evidence type="ECO:0000256" key="1">
    <source>
        <dbReference type="ARBA" id="ARBA00001913"/>
    </source>
</evidence>
<dbReference type="InterPro" id="IPR017853">
    <property type="entry name" value="GH"/>
</dbReference>
<dbReference type="eggNOG" id="COG0366">
    <property type="taxonomic scope" value="Bacteria"/>
</dbReference>
<dbReference type="Pfam" id="PF00128">
    <property type="entry name" value="Alpha-amylase"/>
    <property type="match status" value="1"/>
</dbReference>
<comment type="caution">
    <text evidence="10">The sequence shown here is derived from an EMBL/GenBank/DDBJ whole genome shotgun (WGS) entry which is preliminary data.</text>
</comment>
<evidence type="ECO:0000256" key="4">
    <source>
        <dbReference type="ARBA" id="ARBA00022801"/>
    </source>
</evidence>
<dbReference type="GO" id="GO:0004553">
    <property type="term" value="F:hydrolase activity, hydrolyzing O-glycosyl compounds"/>
    <property type="evidence" value="ECO:0007669"/>
    <property type="project" value="InterPro"/>
</dbReference>
<comment type="similarity">
    <text evidence="2">Belongs to the glycosyl hydrolase 13 family.</text>
</comment>
<keyword evidence="6" id="KW-0326">Glycosidase</keyword>
<dbReference type="GO" id="GO:0005975">
    <property type="term" value="P:carbohydrate metabolic process"/>
    <property type="evidence" value="ECO:0007669"/>
    <property type="project" value="InterPro"/>
</dbReference>
<dbReference type="InterPro" id="IPR006047">
    <property type="entry name" value="GH13_cat_dom"/>
</dbReference>
<dbReference type="SUPFAM" id="SSF51445">
    <property type="entry name" value="(Trans)glycosidases"/>
    <property type="match status" value="1"/>
</dbReference>
<evidence type="ECO:0000313" key="11">
    <source>
        <dbReference type="Proteomes" id="UP000028623"/>
    </source>
</evidence>
<feature type="binding site" evidence="8">
    <location>
        <position position="195"/>
    </location>
    <ligand>
        <name>Ca(2+)</name>
        <dbReference type="ChEBI" id="CHEBI:29108"/>
        <label>1</label>
    </ligand>
</feature>
<feature type="domain" description="Glycosyl hydrolase family 13 catalytic" evidence="9">
    <location>
        <begin position="3"/>
        <end position="399"/>
    </location>
</feature>
<name>A0A085BL46_9FLAO</name>
<comment type="cofactor">
    <cofactor evidence="1">
        <name>Ca(2+)</name>
        <dbReference type="ChEBI" id="CHEBI:29108"/>
    </cofactor>
</comment>
<evidence type="ECO:0000256" key="7">
    <source>
        <dbReference type="PIRSR" id="PIRSR001021-1"/>
    </source>
</evidence>
<feature type="binding site" evidence="8">
    <location>
        <position position="201"/>
    </location>
    <ligand>
        <name>Ca(2+)</name>
        <dbReference type="ChEBI" id="CHEBI:29108"/>
        <label>1</label>
    </ligand>
</feature>
<sequence length="489" mass="56013">MNGTMIQFFHWYTDGDSFLWKHTKDQATYLSDLGITSAWLPPAYKSTNAGFSVGYDPYDLFDLGEFDQKGGVATKYGTKEQYLEAVKALKENKIQVIADVVLNHKAGGDELEKFRVVKVDENDRDKVISDVMEIESYTKFTFPGRGDKYSNFKWDFTCFSGVDYAEGLDQAIFQIFNDHGEGWDEIVDTEKGNYDYLMYNDIEHRSPFVREELNHWGKWFHDETGFDGVRLDAVKHISPGFYREWLTLLRSNTGKDIFAVGEYWAPGLLPHLEAYIDSTEGCMSLFDSSLQHNFHTASKTPDYDLRKIFSKTLVGSHPDKSVTVVDNHDTQPLQALEAPVETWFKPLAYALILLRKDGYPCVFYPDLYGASYKDNGSDGNEYEIHLEKVDAIEELIRARRDFAYGEQRDYFEDANCLGWIREGDDEHSGCAVVLSNKEAYHKPMEIGKRYAGQTFYDYTGHLEDKITIDENGWADFPCPAGNVSVWVAE</sequence>
<dbReference type="Pfam" id="PF09154">
    <property type="entry name" value="Alpha-amy_C_pro"/>
    <property type="match status" value="1"/>
</dbReference>
<dbReference type="NCBIfam" id="NF006969">
    <property type="entry name" value="PRK09441.1-2"/>
    <property type="match status" value="1"/>
</dbReference>
<dbReference type="Gene3D" id="3.20.20.80">
    <property type="entry name" value="Glycosidases"/>
    <property type="match status" value="1"/>
</dbReference>
<organism evidence="10 11">
    <name type="scientific">Epilithonimonas lactis</name>
    <dbReference type="NCBI Taxonomy" id="421072"/>
    <lineage>
        <taxon>Bacteria</taxon>
        <taxon>Pseudomonadati</taxon>
        <taxon>Bacteroidota</taxon>
        <taxon>Flavobacteriia</taxon>
        <taxon>Flavobacteriales</taxon>
        <taxon>Weeksellaceae</taxon>
        <taxon>Chryseobacterium group</taxon>
        <taxon>Epilithonimonas</taxon>
    </lineage>
</organism>
<reference evidence="10 11" key="1">
    <citation type="submission" date="2014-07" db="EMBL/GenBank/DDBJ databases">
        <title>Epilithonimonas lactis LMG 22401 Genome.</title>
        <authorList>
            <person name="Pipes S.E."/>
            <person name="Stropko S.J."/>
        </authorList>
    </citation>
    <scope>NUCLEOTIDE SEQUENCE [LARGE SCALE GENOMIC DNA]</scope>
    <source>
        <strain evidence="10 11">LMG 24401</strain>
    </source>
</reference>
<feature type="binding site" evidence="8">
    <location>
        <position position="236"/>
    </location>
    <ligand>
        <name>Ca(2+)</name>
        <dbReference type="ChEBI" id="CHEBI:29108"/>
        <label>1</label>
    </ligand>
</feature>
<keyword evidence="4" id="KW-0378">Hydrolase</keyword>
<dbReference type="STRING" id="421072.SAMN04488097_1137"/>
<dbReference type="SUPFAM" id="SSF51011">
    <property type="entry name" value="Glycosyl hydrolase domain"/>
    <property type="match status" value="1"/>
</dbReference>
<evidence type="ECO:0000256" key="5">
    <source>
        <dbReference type="ARBA" id="ARBA00023277"/>
    </source>
</evidence>
<accession>A0A085BL46</accession>
<evidence type="ECO:0000259" key="9">
    <source>
        <dbReference type="SMART" id="SM00642"/>
    </source>
</evidence>
<keyword evidence="5" id="KW-0119">Carbohydrate metabolism</keyword>
<gene>
    <name evidence="10" type="ORF">IO89_00920</name>
</gene>
<dbReference type="EMBL" id="JPLY01000001">
    <property type="protein sequence ID" value="KFC23191.1"/>
    <property type="molecule type" value="Genomic_DNA"/>
</dbReference>
<evidence type="ECO:0000256" key="3">
    <source>
        <dbReference type="ARBA" id="ARBA00022723"/>
    </source>
</evidence>
<dbReference type="InterPro" id="IPR015237">
    <property type="entry name" value="Alpha-amylase_C_pro"/>
</dbReference>
<dbReference type="OrthoDB" id="9806009at2"/>
<dbReference type="Proteomes" id="UP000028623">
    <property type="component" value="Unassembled WGS sequence"/>
</dbReference>
<dbReference type="InterPro" id="IPR013780">
    <property type="entry name" value="Glyco_hydro_b"/>
</dbReference>
<evidence type="ECO:0000256" key="6">
    <source>
        <dbReference type="ARBA" id="ARBA00023295"/>
    </source>
</evidence>
<dbReference type="PIRSF" id="PIRSF001021">
    <property type="entry name" value="Alph-amls_thrmst"/>
    <property type="match status" value="1"/>
</dbReference>
<dbReference type="AlphaFoldDB" id="A0A085BL46"/>
<protein>
    <submittedName>
        <fullName evidence="10">Alpha-amylase</fullName>
    </submittedName>
</protein>
<feature type="active site" description="Nucleophile" evidence="7">
    <location>
        <position position="232"/>
    </location>
</feature>
<keyword evidence="3 8" id="KW-0479">Metal-binding</keyword>
<dbReference type="CDD" id="cd11318">
    <property type="entry name" value="AmyAc_bac_fung_AmyA"/>
    <property type="match status" value="1"/>
</dbReference>
<feature type="binding site" evidence="8">
    <location>
        <position position="184"/>
    </location>
    <ligand>
        <name>Ca(2+)</name>
        <dbReference type="ChEBI" id="CHEBI:29108"/>
        <label>2</label>
    </ligand>
</feature>
<dbReference type="RefSeq" id="WP_034972896.1">
    <property type="nucleotide sequence ID" value="NZ_FOFI01000002.1"/>
</dbReference>
<feature type="active site" description="Proton donor" evidence="7">
    <location>
        <position position="262"/>
    </location>
</feature>
<dbReference type="Gene3D" id="2.60.40.1180">
    <property type="entry name" value="Golgi alpha-mannosidase II"/>
    <property type="match status" value="1"/>
</dbReference>
<dbReference type="NCBIfam" id="NF006968">
    <property type="entry name" value="PRK09441.1-1"/>
    <property type="match status" value="1"/>
</dbReference>
<evidence type="ECO:0000256" key="8">
    <source>
        <dbReference type="PIRSR" id="PIRSR001021-2"/>
    </source>
</evidence>
<proteinExistence type="inferred from homology"/>
<evidence type="ECO:0000256" key="2">
    <source>
        <dbReference type="ARBA" id="ARBA00008061"/>
    </source>
</evidence>
<keyword evidence="11" id="KW-1185">Reference proteome</keyword>
<dbReference type="SMART" id="SM00642">
    <property type="entry name" value="Aamy"/>
    <property type="match status" value="1"/>
</dbReference>
<keyword evidence="8" id="KW-0106">Calcium</keyword>
<dbReference type="PANTHER" id="PTHR43447">
    <property type="entry name" value="ALPHA-AMYLASE"/>
    <property type="match status" value="1"/>
</dbReference>
<dbReference type="GO" id="GO:0005509">
    <property type="term" value="F:calcium ion binding"/>
    <property type="evidence" value="ECO:0007669"/>
    <property type="project" value="InterPro"/>
</dbReference>